<accession>A0A482W8B7</accession>
<dbReference type="Gene3D" id="1.20.5.1200">
    <property type="entry name" value="Alpha-tocopherol transfer"/>
    <property type="match status" value="1"/>
</dbReference>
<evidence type="ECO:0000259" key="1">
    <source>
        <dbReference type="PROSITE" id="PS50191"/>
    </source>
</evidence>
<dbReference type="InterPro" id="IPR036865">
    <property type="entry name" value="CRAL-TRIO_dom_sf"/>
</dbReference>
<dbReference type="Gene3D" id="1.10.8.20">
    <property type="entry name" value="N-terminal domain of phosphatidylinositol transfer protein sec14p"/>
    <property type="match status" value="1"/>
</dbReference>
<dbReference type="SUPFAM" id="SSF52087">
    <property type="entry name" value="CRAL/TRIO domain"/>
    <property type="match status" value="1"/>
</dbReference>
<feature type="domain" description="CRAL-TRIO" evidence="1">
    <location>
        <begin position="135"/>
        <end position="240"/>
    </location>
</feature>
<dbReference type="PANTHER" id="PTHR10174:SF230">
    <property type="entry name" value="ALPHA-TOCOPHEROL TRANSFER PROTEIN-LIKE"/>
    <property type="match status" value="1"/>
</dbReference>
<dbReference type="OrthoDB" id="6682367at2759"/>
<dbReference type="GO" id="GO:1902936">
    <property type="term" value="F:phosphatidylinositol bisphosphate binding"/>
    <property type="evidence" value="ECO:0007669"/>
    <property type="project" value="TreeGrafter"/>
</dbReference>
<gene>
    <name evidence="2" type="ORF">BDFB_010425</name>
</gene>
<dbReference type="AlphaFoldDB" id="A0A482W8B7"/>
<evidence type="ECO:0000313" key="3">
    <source>
        <dbReference type="Proteomes" id="UP000292052"/>
    </source>
</evidence>
<dbReference type="Proteomes" id="UP000292052">
    <property type="component" value="Unassembled WGS sequence"/>
</dbReference>
<dbReference type="SMART" id="SM00516">
    <property type="entry name" value="SEC14"/>
    <property type="match status" value="1"/>
</dbReference>
<dbReference type="InterPro" id="IPR001251">
    <property type="entry name" value="CRAL-TRIO_dom"/>
</dbReference>
<dbReference type="CDD" id="cd00170">
    <property type="entry name" value="SEC14"/>
    <property type="match status" value="1"/>
</dbReference>
<organism evidence="2 3">
    <name type="scientific">Asbolus verrucosus</name>
    <name type="common">Desert ironclad beetle</name>
    <dbReference type="NCBI Taxonomy" id="1661398"/>
    <lineage>
        <taxon>Eukaryota</taxon>
        <taxon>Metazoa</taxon>
        <taxon>Ecdysozoa</taxon>
        <taxon>Arthropoda</taxon>
        <taxon>Hexapoda</taxon>
        <taxon>Insecta</taxon>
        <taxon>Pterygota</taxon>
        <taxon>Neoptera</taxon>
        <taxon>Endopterygota</taxon>
        <taxon>Coleoptera</taxon>
        <taxon>Polyphaga</taxon>
        <taxon>Cucujiformia</taxon>
        <taxon>Tenebrionidae</taxon>
        <taxon>Pimeliinae</taxon>
        <taxon>Asbolus</taxon>
    </lineage>
</organism>
<dbReference type="GO" id="GO:0016020">
    <property type="term" value="C:membrane"/>
    <property type="evidence" value="ECO:0007669"/>
    <property type="project" value="TreeGrafter"/>
</dbReference>
<dbReference type="InterPro" id="IPR036273">
    <property type="entry name" value="CRAL/TRIO_N_dom_sf"/>
</dbReference>
<dbReference type="SUPFAM" id="SSF46938">
    <property type="entry name" value="CRAL/TRIO N-terminal domain"/>
    <property type="match status" value="1"/>
</dbReference>
<dbReference type="PANTHER" id="PTHR10174">
    <property type="entry name" value="ALPHA-TOCOPHEROL TRANSFER PROTEIN-RELATED"/>
    <property type="match status" value="1"/>
</dbReference>
<name>A0A482W8B7_ASBVE</name>
<dbReference type="PRINTS" id="PR00180">
    <property type="entry name" value="CRETINALDHBP"/>
</dbReference>
<dbReference type="Gene3D" id="3.40.525.10">
    <property type="entry name" value="CRAL-TRIO lipid binding domain"/>
    <property type="match status" value="1"/>
</dbReference>
<protein>
    <submittedName>
        <fullName evidence="2">CRAL TRIO domain containing protein</fullName>
    </submittedName>
</protein>
<reference evidence="2 3" key="1">
    <citation type="submission" date="2017-03" db="EMBL/GenBank/DDBJ databases">
        <title>Genome of the blue death feigning beetle - Asbolus verrucosus.</title>
        <authorList>
            <person name="Rider S.D."/>
        </authorList>
    </citation>
    <scope>NUCLEOTIDE SEQUENCE [LARGE SCALE GENOMIC DNA]</scope>
    <source>
        <strain evidence="2">Butters</strain>
        <tissue evidence="2">Head and leg muscle</tissue>
    </source>
</reference>
<comment type="caution">
    <text evidence="2">The sequence shown here is derived from an EMBL/GenBank/DDBJ whole genome shotgun (WGS) entry which is preliminary data.</text>
</comment>
<dbReference type="PROSITE" id="PS50191">
    <property type="entry name" value="CRAL_TRIO"/>
    <property type="match status" value="1"/>
</dbReference>
<keyword evidence="3" id="KW-1185">Reference proteome</keyword>
<evidence type="ECO:0000313" key="2">
    <source>
        <dbReference type="EMBL" id="RZC41215.1"/>
    </source>
</evidence>
<dbReference type="EMBL" id="QDEB01019206">
    <property type="protein sequence ID" value="RZC41215.1"/>
    <property type="molecule type" value="Genomic_DNA"/>
</dbReference>
<proteinExistence type="predicted"/>
<sequence>MLLVQPTAEMRESIMKSFNEDVNTRDSHLEAIKEWLRKQPHLPDTWDEHRILIFLRGCNFSLEKCKRKLDMYFTMRAAIPEFFANRDIDRPEMKEIFKLARVTIAGATKVDFETPDIANLMKIALMVGDVRLEIEEVGVEGDVYILDASVALLKHFVRVSPTIVKKFFVCVQEAYPVKVKEVHVINATPFVDFLIKWVTPFLKEKIQNRIHVHPDMESLHKFVPKEMLPEEYGGTGGRLEVFMEQWLEKLREYRPWFQEQENIKADESKRPGKPTNHEELFGLDGSFKQLSID</sequence>
<dbReference type="Pfam" id="PF00650">
    <property type="entry name" value="CRAL_TRIO"/>
    <property type="match status" value="1"/>
</dbReference>